<keyword evidence="2" id="KW-1185">Reference proteome</keyword>
<dbReference type="EMBL" id="JAIWYP010000011">
    <property type="protein sequence ID" value="KAH3741630.1"/>
    <property type="molecule type" value="Genomic_DNA"/>
</dbReference>
<proteinExistence type="predicted"/>
<accession>A0A9D4DAP0</accession>
<name>A0A9D4DAP0_DREPO</name>
<comment type="caution">
    <text evidence="1">The sequence shown here is derived from an EMBL/GenBank/DDBJ whole genome shotgun (WGS) entry which is preliminary data.</text>
</comment>
<dbReference type="Proteomes" id="UP000828390">
    <property type="component" value="Unassembled WGS sequence"/>
</dbReference>
<evidence type="ECO:0000313" key="1">
    <source>
        <dbReference type="EMBL" id="KAH3741630.1"/>
    </source>
</evidence>
<evidence type="ECO:0000313" key="2">
    <source>
        <dbReference type="Proteomes" id="UP000828390"/>
    </source>
</evidence>
<organism evidence="1 2">
    <name type="scientific">Dreissena polymorpha</name>
    <name type="common">Zebra mussel</name>
    <name type="synonym">Mytilus polymorpha</name>
    <dbReference type="NCBI Taxonomy" id="45954"/>
    <lineage>
        <taxon>Eukaryota</taxon>
        <taxon>Metazoa</taxon>
        <taxon>Spiralia</taxon>
        <taxon>Lophotrochozoa</taxon>
        <taxon>Mollusca</taxon>
        <taxon>Bivalvia</taxon>
        <taxon>Autobranchia</taxon>
        <taxon>Heteroconchia</taxon>
        <taxon>Euheterodonta</taxon>
        <taxon>Imparidentia</taxon>
        <taxon>Neoheterodontei</taxon>
        <taxon>Myida</taxon>
        <taxon>Dreissenoidea</taxon>
        <taxon>Dreissenidae</taxon>
        <taxon>Dreissena</taxon>
    </lineage>
</organism>
<reference evidence="1" key="1">
    <citation type="journal article" date="2019" name="bioRxiv">
        <title>The Genome of the Zebra Mussel, Dreissena polymorpha: A Resource for Invasive Species Research.</title>
        <authorList>
            <person name="McCartney M.A."/>
            <person name="Auch B."/>
            <person name="Kono T."/>
            <person name="Mallez S."/>
            <person name="Zhang Y."/>
            <person name="Obille A."/>
            <person name="Becker A."/>
            <person name="Abrahante J.E."/>
            <person name="Garbe J."/>
            <person name="Badalamenti J.P."/>
            <person name="Herman A."/>
            <person name="Mangelson H."/>
            <person name="Liachko I."/>
            <person name="Sullivan S."/>
            <person name="Sone E.D."/>
            <person name="Koren S."/>
            <person name="Silverstein K.A.T."/>
            <person name="Beckman K.B."/>
            <person name="Gohl D.M."/>
        </authorList>
    </citation>
    <scope>NUCLEOTIDE SEQUENCE</scope>
    <source>
        <strain evidence="1">Duluth1</strain>
        <tissue evidence="1">Whole animal</tissue>
    </source>
</reference>
<gene>
    <name evidence="1" type="ORF">DPMN_048355</name>
</gene>
<sequence length="104" mass="11633">MRQEKIWLLEKGVQSIISHQALPRHTNTSRERLTRRNFAVDSHLSNNKSPNHLAPVVGSATKMECGILFGQHYSKLPSLVLNSSDVDEKVKMAAEDVASVLKQL</sequence>
<reference evidence="1" key="2">
    <citation type="submission" date="2020-11" db="EMBL/GenBank/DDBJ databases">
        <authorList>
            <person name="McCartney M.A."/>
            <person name="Auch B."/>
            <person name="Kono T."/>
            <person name="Mallez S."/>
            <person name="Becker A."/>
            <person name="Gohl D.M."/>
            <person name="Silverstein K.A.T."/>
            <person name="Koren S."/>
            <person name="Bechman K.B."/>
            <person name="Herman A."/>
            <person name="Abrahante J.E."/>
            <person name="Garbe J."/>
        </authorList>
    </citation>
    <scope>NUCLEOTIDE SEQUENCE</scope>
    <source>
        <strain evidence="1">Duluth1</strain>
        <tissue evidence="1">Whole animal</tissue>
    </source>
</reference>
<dbReference type="AlphaFoldDB" id="A0A9D4DAP0"/>
<protein>
    <submittedName>
        <fullName evidence="1">Uncharacterized protein</fullName>
    </submittedName>
</protein>